<feature type="non-terminal residue" evidence="6">
    <location>
        <position position="2971"/>
    </location>
</feature>
<dbReference type="InterPro" id="IPR006558">
    <property type="entry name" value="LamG-like"/>
</dbReference>
<dbReference type="InterPro" id="IPR022409">
    <property type="entry name" value="PKD/Chitinase_dom"/>
</dbReference>
<dbReference type="SUPFAM" id="SSF49899">
    <property type="entry name" value="Concanavalin A-like lectins/glucanases"/>
    <property type="match status" value="3"/>
</dbReference>
<gene>
    <name evidence="6" type="ORF">BC659_3418</name>
</gene>
<reference evidence="6 7" key="1">
    <citation type="submission" date="2019-03" db="EMBL/GenBank/DDBJ databases">
        <title>Genomic Encyclopedia of Archaeal and Bacterial Type Strains, Phase II (KMG-II): from individual species to whole genera.</title>
        <authorList>
            <person name="Goeker M."/>
        </authorList>
    </citation>
    <scope>NUCLEOTIDE SEQUENCE [LARGE SCALE GENOMIC DNA]</scope>
    <source>
        <strain evidence="6 7">DSM 28323</strain>
    </source>
</reference>
<comment type="caution">
    <text evidence="6">The sequence shown here is derived from an EMBL/GenBank/DDBJ whole genome shotgun (WGS) entry which is preliminary data.</text>
</comment>
<evidence type="ECO:0000256" key="3">
    <source>
        <dbReference type="ARBA" id="ARBA00023157"/>
    </source>
</evidence>
<dbReference type="Proteomes" id="UP000295741">
    <property type="component" value="Unassembled WGS sequence"/>
</dbReference>
<protein>
    <submittedName>
        <fullName evidence="6">Uncharacterized protein DUF1573</fullName>
    </submittedName>
</protein>
<feature type="domain" description="HYR" evidence="5">
    <location>
        <begin position="2222"/>
        <end position="2305"/>
    </location>
</feature>
<dbReference type="PANTHER" id="PTHR24273">
    <property type="entry name" value="FI04643P-RELATED"/>
    <property type="match status" value="1"/>
</dbReference>
<evidence type="ECO:0000256" key="1">
    <source>
        <dbReference type="ARBA" id="ARBA00022729"/>
    </source>
</evidence>
<keyword evidence="2" id="KW-0677">Repeat</keyword>
<dbReference type="InterPro" id="IPR013783">
    <property type="entry name" value="Ig-like_fold"/>
</dbReference>
<dbReference type="SMART" id="SM00560">
    <property type="entry name" value="LamGL"/>
    <property type="match status" value="2"/>
</dbReference>
<dbReference type="OrthoDB" id="1041092at2"/>
<dbReference type="Pfam" id="PF13385">
    <property type="entry name" value="Laminin_G_3"/>
    <property type="match status" value="3"/>
</dbReference>
<evidence type="ECO:0000259" key="5">
    <source>
        <dbReference type="PROSITE" id="PS50825"/>
    </source>
</evidence>
<dbReference type="InterPro" id="IPR003410">
    <property type="entry name" value="HYR_dom"/>
</dbReference>
<keyword evidence="1" id="KW-0732">Signal</keyword>
<feature type="compositionally biased region" description="Low complexity" evidence="4">
    <location>
        <begin position="175"/>
        <end position="187"/>
    </location>
</feature>
<dbReference type="EMBL" id="SNWP01000018">
    <property type="protein sequence ID" value="TDO22275.1"/>
    <property type="molecule type" value="Genomic_DNA"/>
</dbReference>
<evidence type="ECO:0000313" key="7">
    <source>
        <dbReference type="Proteomes" id="UP000295741"/>
    </source>
</evidence>
<dbReference type="RefSeq" id="WP_133475882.1">
    <property type="nucleotide sequence ID" value="NZ_SNWP01000018.1"/>
</dbReference>
<organism evidence="6 7">
    <name type="scientific">Sediminibacterium goheungense</name>
    <dbReference type="NCBI Taxonomy" id="1086393"/>
    <lineage>
        <taxon>Bacteria</taxon>
        <taxon>Pseudomonadati</taxon>
        <taxon>Bacteroidota</taxon>
        <taxon>Chitinophagia</taxon>
        <taxon>Chitinophagales</taxon>
        <taxon>Chitinophagaceae</taxon>
        <taxon>Sediminibacterium</taxon>
    </lineage>
</organism>
<sequence length="2971" mass="299919">MRNITISFSVAFKKCITLIIIAVTAIFQLQAQTYSFTTCGATGTNGPTQTQVNLTYASSSITGVVSNNGIQEWTVPATGLYSIKVAGAKGGGNGGGNGAVLSGEFILTQGHVIQIVVGQRGTGGFGQLGSVNSGGGGGGSFVVNKTTNTILLIAGGGGGGNGDYGAGFPNTLGNPGSTGTSGNSTCQTGGGINGNGGKNGITDDPAAGGGGYLTNGENSPGTFFAVGGQAFTNGAKGGTGRTGTYFGGDGGFGGGGGGTSNVLVRGGGGGGYSGGQGGTYQIAQTTVYTSNSDRGHGGGGGSINNGTNQLTYATNAAAGYVTVTTLTIPAGALKFDPSLPAGDNSRLNYVDIANPFRAFQKEITVEFWMYVPNANLPFGSVMGQGPINVDQNYSWLMHPNTNGTMTFFVNDGGTLRATNCNIIAGSWHHYAATSSATSTKFYVDGALVHTGPGISGTIVNDAASVIHIGKDVRYATRNISNNDPTNRYATMTIDEVRIWSRELCSDEINNNKNCQLLNPSSQNGLEEYYTFNQGNANANNTGVTTLTDFSGKNRSGTLNNFTLNGTSSNWTTSGSTNTGTCAAYAATIPTITASGPTDLCTGSSVTLTASAGSSYLWSNGATTQSITVSQAGNYSVTVTSAGGCKASSAAKSVTVTTIANQPVTASTTNLCTTGSSTITLASSQLGINYTLRNNANNAIVAGPISGTGGAINFNTGTISSTTTYNVLAETAPSGALNFNGSTYITIPHTNNLNVSAGGQLTMEAWVNPAVSGQWRNILMKGSYGYGMAIDASNRLYFWDQGGGNANNTWSDVTVPANTWSHVAITVQDNGSTLSVKLYLNGVNVGNKTSPIAQINDNTASLIIGRQGTGCGCNYFNGKLDDVRIWNTVRTASEISAGMNSCLSGSETGLLALYKMDDGSGTTVIDSKSANNGTITGTASWTSGNLVCGAVCSVQMSSTPTVTVLPTPTVNPITNREVCHNALPVTAIAFTGNISGTVYNWTNNNPSIGLAASGTGDIASFLGQNTGTVPVYATITVTPSYTTGDNTCTGTPVSFTIRVNPIPVIDPIANITVCNGTVTQPFTISSPVAGAVFRWTQPGNIPNVNVGLPNGDGANVPSFTATNTGTTPITATFYAVSYYSGETMGCGTSRQFDVTVNPTPAANITASGPTTFCAGGSVTLTASGGASYLWSNGANTPSITVSAAGTYSVVATSAEGCTSAPASTTVTVNPTPAATITASGSTTFCAGGSVTLTASGGTNYLWSNGSTEASITITNSGTYSVVATSAEGCVSAAASTTVTVNPVPTAVITAGGSTTFCAGSSVTLTASGGAGYLWSNGANTNSINVTAGGTYSVTATSTDGCVSAPASITLTQLPAPTVNPITNREVCHNALPVTAIAFTGNISGTVYNWTNNNPSIGLAASGTGDIASFLGQNTGTVPVYATVTVTPSYTDGANTCTGTPMSFVIRVNPIPVIDPIANITVCNGTVTQPFTLSSAVAGSVFRWTQPGNIPNVNVGLPNGDGANVPSFTATNTGTTPITATFYAVSYYSGETMGCGTSRQFDVTVNPTPAANITAGGPTTFCTGGSVTLTASIGASYLWSNGAQTQSITVNQSGNYSVVVTSAAGCSNTSSPTVVTVNALPAVPVISASGSTTVCVGNAVTLSAGAAGAGNAIDFDGSNDNIVIPNNAAFNFTSQYTAEAWINVRSYQYGTIIAKFEDDNNNRGWMVNMGETGDATKIHVVHSRLGSWTNPIQWNSGFQPALNTWYHIAVVFDANLSSNQIKLYVNGALTAQTSWPYTITPNAANMYIGGYDGPGNGVNAGANARFFNGRIDEVRVWNVARTAPQINANYNQIISTPTTGLVAAYSFNETSGNAILDVTGVNNGTMVNNPTRISNGPSIIGGGASNTYLWSTGATSSSISVTQPGNYSVTVTNENGCTATSAPVAVSNYAMPTITCPGNITVASPANQCGANVTYPNATVTAGPANPTVTYSHASGSFFPVGTTTVTATVTDACGKTASCTFTVTVQDVTPPVLACSNQSSSTPVNFMRGTSVGGTAAIVAWTGLNGASQYSGPSLGSSCSESWRPFGTLCDETPNTNSLTTSTKSNPNSGITFNTGGANSTGVFVVDLGATQTFNLAQVYQMFSDGKTTHVRGFYHPSTSATAPSITDAGWVEMFPETLVGPGAISGNNVTQPTEVSFNSTSARYVRFYVRNDGRYGSSTWIETRSIKLFNTAPAVNNVVVTAADGQCNAVATYNVQAIDNCSGTVVTYSIPSGSSFPIGTTPVQVTATDAAGNTTTCSFSVIVNAPEINITGNGNSIATGTTATSAANNTNFGGTLPNTPVSKTFAIQNTGTASLTISSIALSGTDASAFSVSGITLPATIAPNAAANFNVVFNSNVPGIKNATVTLNNNDCNEGTYQFAVSAEITCTNPVFINLNPQVQSTTTASTCNAVVNYPLAVTGIPAPGLSYTFSGATNGSGSGTGTGRTFNKGTTHVTVTAVNPCSTVVYEFDVIVSDVTAPTAVAQNLTINLSTTGTASITAAQINNGSSDNCGIASIAVDKTSFDCSNVGANTVTLTVTDVNGNSSTATAVVTVVDNILPIATSQNITVQLGANGAASITAAQVNNGSSDNCGIASIAVDKTSFDCSNVGANTVTLTVTDVNGNSSTATAVVTVVDNILPIATSQNITVNLNANGAASITAAQVNNGSSDNCGIASIALDKTSFDCSNVGANTVTLTVTDVNGNSSTATAVVTVVDNILPIATSQNITVQLGANGAATITAAQINNGSSDNCGIASIAVDKTSFDCSNVGANTVTLTVTDVNGNSSTATATVTVVDNILPIATSQNITVQLGADGAATITAAQINNGSNDNCGIASIAVDKTSFDCSNVGANTVTLTVTDVNGNSSTATAVVTVVDNINPTITAPANIAQGTDAGVCGATVNLGTPVTADNCSIATVTNNAPTLFPVGTTVV</sequence>
<feature type="region of interest" description="Disordered" evidence="4">
    <location>
        <begin position="175"/>
        <end position="202"/>
    </location>
</feature>
<keyword evidence="7" id="KW-1185">Reference proteome</keyword>
<dbReference type="GO" id="GO:0005975">
    <property type="term" value="P:carbohydrate metabolic process"/>
    <property type="evidence" value="ECO:0007669"/>
    <property type="project" value="UniProtKB-ARBA"/>
</dbReference>
<dbReference type="GO" id="GO:0004553">
    <property type="term" value="F:hydrolase activity, hydrolyzing O-glycosyl compounds"/>
    <property type="evidence" value="ECO:0007669"/>
    <property type="project" value="UniProtKB-ARBA"/>
</dbReference>
<dbReference type="PANTHER" id="PTHR24273:SF32">
    <property type="entry name" value="HYALIN"/>
    <property type="match status" value="1"/>
</dbReference>
<dbReference type="PROSITE" id="PS50825">
    <property type="entry name" value="HYR"/>
    <property type="match status" value="2"/>
</dbReference>
<accession>A0A4R6IK00</accession>
<dbReference type="Gene3D" id="2.60.40.10">
    <property type="entry name" value="Immunoglobulins"/>
    <property type="match status" value="7"/>
</dbReference>
<name>A0A4R6IK00_9BACT</name>
<evidence type="ECO:0000256" key="4">
    <source>
        <dbReference type="SAM" id="MobiDB-lite"/>
    </source>
</evidence>
<evidence type="ECO:0000256" key="2">
    <source>
        <dbReference type="ARBA" id="ARBA00022737"/>
    </source>
</evidence>
<evidence type="ECO:0000313" key="6">
    <source>
        <dbReference type="EMBL" id="TDO22275.1"/>
    </source>
</evidence>
<dbReference type="InterPro" id="IPR013320">
    <property type="entry name" value="ConA-like_dom_sf"/>
</dbReference>
<dbReference type="SMART" id="SM00089">
    <property type="entry name" value="PKD"/>
    <property type="match status" value="7"/>
</dbReference>
<dbReference type="Pfam" id="PF02494">
    <property type="entry name" value="HYR"/>
    <property type="match status" value="2"/>
</dbReference>
<dbReference type="Gene3D" id="2.60.120.200">
    <property type="match status" value="3"/>
</dbReference>
<proteinExistence type="predicted"/>
<keyword evidence="3" id="KW-1015">Disulfide bond</keyword>
<feature type="domain" description="HYR" evidence="5">
    <location>
        <begin position="1944"/>
        <end position="2026"/>
    </location>
</feature>
<feature type="compositionally biased region" description="Gly residues" evidence="4">
    <location>
        <begin position="188"/>
        <end position="199"/>
    </location>
</feature>